<proteinExistence type="predicted"/>
<gene>
    <name evidence="1" type="ORF">OG563_25970</name>
</gene>
<evidence type="ECO:0000313" key="2">
    <source>
        <dbReference type="Proteomes" id="UP001432062"/>
    </source>
</evidence>
<dbReference type="RefSeq" id="WP_329405312.1">
    <property type="nucleotide sequence ID" value="NZ_CP109441.1"/>
</dbReference>
<protein>
    <submittedName>
        <fullName evidence="1">DUF6390 family protein</fullName>
    </submittedName>
</protein>
<name>A0ABZ1YI38_9NOCA</name>
<keyword evidence="2" id="KW-1185">Reference proteome</keyword>
<reference evidence="1" key="1">
    <citation type="submission" date="2022-10" db="EMBL/GenBank/DDBJ databases">
        <title>The complete genomes of actinobacterial strains from the NBC collection.</title>
        <authorList>
            <person name="Joergensen T.S."/>
            <person name="Alvarez Arevalo M."/>
            <person name="Sterndorff E.B."/>
            <person name="Faurdal D."/>
            <person name="Vuksanovic O."/>
            <person name="Mourched A.-S."/>
            <person name="Charusanti P."/>
            <person name="Shaw S."/>
            <person name="Blin K."/>
            <person name="Weber T."/>
        </authorList>
    </citation>
    <scope>NUCLEOTIDE SEQUENCE</scope>
    <source>
        <strain evidence="1">NBC_01482</strain>
    </source>
</reference>
<organism evidence="1 2">
    <name type="scientific">Nocardia vinacea</name>
    <dbReference type="NCBI Taxonomy" id="96468"/>
    <lineage>
        <taxon>Bacteria</taxon>
        <taxon>Bacillati</taxon>
        <taxon>Actinomycetota</taxon>
        <taxon>Actinomycetes</taxon>
        <taxon>Mycobacteriales</taxon>
        <taxon>Nocardiaceae</taxon>
        <taxon>Nocardia</taxon>
    </lineage>
</organism>
<dbReference type="Proteomes" id="UP001432062">
    <property type="component" value="Chromosome"/>
</dbReference>
<evidence type="ECO:0000313" key="1">
    <source>
        <dbReference type="EMBL" id="WUV42703.1"/>
    </source>
</evidence>
<dbReference type="EMBL" id="CP109441">
    <property type="protein sequence ID" value="WUV42703.1"/>
    <property type="molecule type" value="Genomic_DNA"/>
</dbReference>
<dbReference type="Pfam" id="PF19927">
    <property type="entry name" value="DUF6390"/>
    <property type="match status" value="1"/>
</dbReference>
<sequence length="244" mass="26711">MDGVEMFARYAYAPNHLGYCGPEHTAALRDRDGERVRVLARGFSGAWPYLRAMSRLTGVADPLDERLVASYWLGGGIGAELDGPEFLAELLRLIAPIAGVYWSHLGPTLAPEAAANHSFHVFGVYPWTRLLPATGGDQPLEILDNCRITAATVLDRHRDDLTVGTSRLRWDGTHLSLSETTRRTVPVWTDGYAGIPDAAPGDDIALHWGQPCGRLTAEQVDDLTNSTERQLRVTNRRLAATDGP</sequence>
<accession>A0ABZ1YI38</accession>
<dbReference type="InterPro" id="IPR045660">
    <property type="entry name" value="DUF6390"/>
</dbReference>